<gene>
    <name evidence="1" type="ORF">N8T08_008597</name>
</gene>
<organism evidence="1 2">
    <name type="scientific">Aspergillus melleus</name>
    <dbReference type="NCBI Taxonomy" id="138277"/>
    <lineage>
        <taxon>Eukaryota</taxon>
        <taxon>Fungi</taxon>
        <taxon>Dikarya</taxon>
        <taxon>Ascomycota</taxon>
        <taxon>Pezizomycotina</taxon>
        <taxon>Eurotiomycetes</taxon>
        <taxon>Eurotiomycetidae</taxon>
        <taxon>Eurotiales</taxon>
        <taxon>Aspergillaceae</taxon>
        <taxon>Aspergillus</taxon>
        <taxon>Aspergillus subgen. Circumdati</taxon>
    </lineage>
</organism>
<dbReference type="EMBL" id="JAOPJF010000006">
    <property type="protein sequence ID" value="KAK1148712.1"/>
    <property type="molecule type" value="Genomic_DNA"/>
</dbReference>
<accession>A0ACC3BDI8</accession>
<sequence length="329" mass="34839">MHSIFFKAAAGLLSLQAALAAPHHPRGYHSKSASTVFQLERNGSWFENLAVRSDGSLLATRIDAPELWSIEPNSNSSHPGHGSLLVTFPGAMSTLGITEIDSDVFAVVAGNISLPNIIPTPGSFVIWTVDLTHEVPSTQVLAHMTSGEFLDGMTKFSDDLLLISDALKGVIWRLNARTGEYSVALSSASMVPVAGQPVMVGVNGLKVLGNYVYYTSTSQEVYARIQTDNNATAVGSAEIITSGFTFDGFALMADGTAYLTTNPQNEVIKVSPDGRVRLLAGNQFMLAVGGATAAALDQERSVLYVATSGAQFAPVMGRMEPAKIVAIDM</sequence>
<protein>
    <submittedName>
        <fullName evidence="1">Uncharacterized protein</fullName>
    </submittedName>
</protein>
<evidence type="ECO:0000313" key="1">
    <source>
        <dbReference type="EMBL" id="KAK1148712.1"/>
    </source>
</evidence>
<reference evidence="1 2" key="1">
    <citation type="journal article" date="2023" name="ACS Omega">
        <title>Identification of the Neoaspergillic Acid Biosynthesis Gene Cluster by Establishing an In Vitro CRISPR-Ribonucleoprotein Genetic System in Aspergillus melleus.</title>
        <authorList>
            <person name="Yuan B."/>
            <person name="Grau M.F."/>
            <person name="Murata R.M."/>
            <person name="Torok T."/>
            <person name="Venkateswaran K."/>
            <person name="Stajich J.E."/>
            <person name="Wang C.C.C."/>
        </authorList>
    </citation>
    <scope>NUCLEOTIDE SEQUENCE [LARGE SCALE GENOMIC DNA]</scope>
    <source>
        <strain evidence="1 2">IMV 1140</strain>
    </source>
</reference>
<evidence type="ECO:0000313" key="2">
    <source>
        <dbReference type="Proteomes" id="UP001177260"/>
    </source>
</evidence>
<comment type="caution">
    <text evidence="1">The sequence shown here is derived from an EMBL/GenBank/DDBJ whole genome shotgun (WGS) entry which is preliminary data.</text>
</comment>
<proteinExistence type="predicted"/>
<name>A0ACC3BDI8_9EURO</name>
<keyword evidence="2" id="KW-1185">Reference proteome</keyword>
<dbReference type="Proteomes" id="UP001177260">
    <property type="component" value="Unassembled WGS sequence"/>
</dbReference>